<protein>
    <recommendedName>
        <fullName evidence="4">Mid2 domain-containing protein</fullName>
    </recommendedName>
</protein>
<feature type="chain" id="PRO_5040191866" description="Mid2 domain-containing protein" evidence="3">
    <location>
        <begin position="20"/>
        <end position="251"/>
    </location>
</feature>
<evidence type="ECO:0000313" key="5">
    <source>
        <dbReference type="EMBL" id="CAG8953975.1"/>
    </source>
</evidence>
<keyword evidence="3" id="KW-0732">Signal</keyword>
<feature type="region of interest" description="Disordered" evidence="1">
    <location>
        <begin position="148"/>
        <end position="172"/>
    </location>
</feature>
<dbReference type="Proteomes" id="UP000696280">
    <property type="component" value="Unassembled WGS sequence"/>
</dbReference>
<evidence type="ECO:0000259" key="4">
    <source>
        <dbReference type="Pfam" id="PF04478"/>
    </source>
</evidence>
<dbReference type="OrthoDB" id="3562780at2759"/>
<sequence>MYLPYHIFLWMVVSFRLHAQGIPKTYSITSQSEYIVARDCVKGCLWLDESGNSLPGTLGCGIFPIFDECICNANLASSADAYLSSCVLSKCSNSADVKTAISVYSGYCAAAVGPANAAAQTTTLGGGGGVLPTQTNVNVITATATPTSRVTSSSAESTSPITPLSRNSPSSISPSGTVIVNMFTTSWITPSPANTDPSSANGGGDGIPKADKITIGVTVGLGIPSLAIAVIMLILAWKQRQDKKRKAALLT</sequence>
<reference evidence="5" key="1">
    <citation type="submission" date="2021-07" db="EMBL/GenBank/DDBJ databases">
        <authorList>
            <person name="Durling M."/>
        </authorList>
    </citation>
    <scope>NUCLEOTIDE SEQUENCE</scope>
</reference>
<feature type="transmembrane region" description="Helical" evidence="2">
    <location>
        <begin position="215"/>
        <end position="237"/>
    </location>
</feature>
<dbReference type="InterPro" id="IPR007567">
    <property type="entry name" value="Mid2_dom"/>
</dbReference>
<keyword evidence="6" id="KW-1185">Reference proteome</keyword>
<evidence type="ECO:0000313" key="6">
    <source>
        <dbReference type="Proteomes" id="UP000696280"/>
    </source>
</evidence>
<evidence type="ECO:0000256" key="3">
    <source>
        <dbReference type="SAM" id="SignalP"/>
    </source>
</evidence>
<comment type="caution">
    <text evidence="5">The sequence shown here is derived from an EMBL/GenBank/DDBJ whole genome shotgun (WGS) entry which is preliminary data.</text>
</comment>
<dbReference type="AlphaFoldDB" id="A0A9N9PSA3"/>
<proteinExistence type="predicted"/>
<gene>
    <name evidence="5" type="ORF">HYFRA_00009074</name>
</gene>
<evidence type="ECO:0000256" key="1">
    <source>
        <dbReference type="SAM" id="MobiDB-lite"/>
    </source>
</evidence>
<keyword evidence="2" id="KW-0472">Membrane</keyword>
<keyword evidence="2" id="KW-0812">Transmembrane</keyword>
<name>A0A9N9PSA3_9HELO</name>
<organism evidence="5 6">
    <name type="scientific">Hymenoscyphus fraxineus</name>
    <dbReference type="NCBI Taxonomy" id="746836"/>
    <lineage>
        <taxon>Eukaryota</taxon>
        <taxon>Fungi</taxon>
        <taxon>Dikarya</taxon>
        <taxon>Ascomycota</taxon>
        <taxon>Pezizomycotina</taxon>
        <taxon>Leotiomycetes</taxon>
        <taxon>Helotiales</taxon>
        <taxon>Helotiaceae</taxon>
        <taxon>Hymenoscyphus</taxon>
    </lineage>
</organism>
<accession>A0A9N9PSA3</accession>
<dbReference type="Pfam" id="PF04478">
    <property type="entry name" value="Mid2"/>
    <property type="match status" value="1"/>
</dbReference>
<feature type="domain" description="Mid2" evidence="4">
    <location>
        <begin position="173"/>
        <end position="233"/>
    </location>
</feature>
<keyword evidence="2" id="KW-1133">Transmembrane helix</keyword>
<dbReference type="EMBL" id="CAJVRL010000055">
    <property type="protein sequence ID" value="CAG8953975.1"/>
    <property type="molecule type" value="Genomic_DNA"/>
</dbReference>
<evidence type="ECO:0000256" key="2">
    <source>
        <dbReference type="SAM" id="Phobius"/>
    </source>
</evidence>
<feature type="signal peptide" evidence="3">
    <location>
        <begin position="1"/>
        <end position="19"/>
    </location>
</feature>